<accession>A0A7X5XXD9</accession>
<protein>
    <submittedName>
        <fullName evidence="1">Uncharacterized protein</fullName>
    </submittedName>
</protein>
<keyword evidence="2" id="KW-1185">Reference proteome</keyword>
<organism evidence="1 2">
    <name type="scientific">Sphingomonas trueperi</name>
    <dbReference type="NCBI Taxonomy" id="53317"/>
    <lineage>
        <taxon>Bacteria</taxon>
        <taxon>Pseudomonadati</taxon>
        <taxon>Pseudomonadota</taxon>
        <taxon>Alphaproteobacteria</taxon>
        <taxon>Sphingomonadales</taxon>
        <taxon>Sphingomonadaceae</taxon>
        <taxon>Sphingomonas</taxon>
    </lineage>
</organism>
<dbReference type="Proteomes" id="UP000531251">
    <property type="component" value="Unassembled WGS sequence"/>
</dbReference>
<proteinExistence type="predicted"/>
<reference evidence="1 2" key="1">
    <citation type="submission" date="2020-03" db="EMBL/GenBank/DDBJ databases">
        <title>Genomic Encyclopedia of Type Strains, Phase IV (KMG-IV): sequencing the most valuable type-strain genomes for metagenomic binning, comparative biology and taxonomic classification.</title>
        <authorList>
            <person name="Goeker M."/>
        </authorList>
    </citation>
    <scope>NUCLEOTIDE SEQUENCE [LARGE SCALE GENOMIC DNA]</scope>
    <source>
        <strain evidence="1 2">DSM 7225</strain>
    </source>
</reference>
<comment type="caution">
    <text evidence="1">The sequence shown here is derived from an EMBL/GenBank/DDBJ whole genome shotgun (WGS) entry which is preliminary data.</text>
</comment>
<dbReference type="EMBL" id="JAATJB010000003">
    <property type="protein sequence ID" value="NJB97091.1"/>
    <property type="molecule type" value="Genomic_DNA"/>
</dbReference>
<gene>
    <name evidence="1" type="ORF">GGR89_001397</name>
</gene>
<dbReference type="AlphaFoldDB" id="A0A7X5XXD9"/>
<name>A0A7X5XXD9_9SPHN</name>
<evidence type="ECO:0000313" key="1">
    <source>
        <dbReference type="EMBL" id="NJB97091.1"/>
    </source>
</evidence>
<evidence type="ECO:0000313" key="2">
    <source>
        <dbReference type="Proteomes" id="UP000531251"/>
    </source>
</evidence>
<dbReference type="RefSeq" id="WP_125977037.1">
    <property type="nucleotide sequence ID" value="NZ_BAAADY010000002.1"/>
</dbReference>
<sequence length="130" mass="14494">MEDLRRHHAQMLAALDELEQLTRSARCDDKAVMAVRYRLTRASSARRREVVALCERLIAAGATDPALKALRDATNVSRGTSSSHIGTWTLRQVIADWPGYVRASNLMRAALRREVAREVAVLAPHFAQAM</sequence>